<evidence type="ECO:0000256" key="2">
    <source>
        <dbReference type="ARBA" id="ARBA00023015"/>
    </source>
</evidence>
<dbReference type="Gene3D" id="1.10.10.10">
    <property type="entry name" value="Winged helix-like DNA-binding domain superfamily/Winged helix DNA-binding domain"/>
    <property type="match status" value="1"/>
</dbReference>
<keyword evidence="2" id="KW-0805">Transcription regulation</keyword>
<dbReference type="SUPFAM" id="SSF53850">
    <property type="entry name" value="Periplasmic binding protein-like II"/>
    <property type="match status" value="1"/>
</dbReference>
<gene>
    <name evidence="6" type="ORF">BTO11_04280</name>
</gene>
<protein>
    <recommendedName>
        <fullName evidence="5">HTH lysR-type domain-containing protein</fullName>
    </recommendedName>
</protein>
<evidence type="ECO:0000256" key="1">
    <source>
        <dbReference type="ARBA" id="ARBA00009437"/>
    </source>
</evidence>
<dbReference type="PANTHER" id="PTHR30126:SF40">
    <property type="entry name" value="HTH-TYPE TRANSCRIPTIONAL REGULATOR GLTR"/>
    <property type="match status" value="1"/>
</dbReference>
<evidence type="ECO:0000259" key="5">
    <source>
        <dbReference type="PROSITE" id="PS50931"/>
    </source>
</evidence>
<dbReference type="RefSeq" id="WP_105051420.1">
    <property type="nucleotide sequence ID" value="NZ_BMYG01000008.1"/>
</dbReference>
<dbReference type="FunFam" id="1.10.10.10:FF:000001">
    <property type="entry name" value="LysR family transcriptional regulator"/>
    <property type="match status" value="1"/>
</dbReference>
<evidence type="ECO:0000256" key="4">
    <source>
        <dbReference type="ARBA" id="ARBA00023163"/>
    </source>
</evidence>
<dbReference type="InterPro" id="IPR000847">
    <property type="entry name" value="LysR_HTH_N"/>
</dbReference>
<dbReference type="InterPro" id="IPR036388">
    <property type="entry name" value="WH-like_DNA-bd_sf"/>
</dbReference>
<dbReference type="Pfam" id="PF00126">
    <property type="entry name" value="HTH_1"/>
    <property type="match status" value="1"/>
</dbReference>
<dbReference type="PRINTS" id="PR00039">
    <property type="entry name" value="HTHLYSR"/>
</dbReference>
<organism evidence="6 7">
    <name type="scientific">Psychrosphaera saromensis</name>
    <dbReference type="NCBI Taxonomy" id="716813"/>
    <lineage>
        <taxon>Bacteria</taxon>
        <taxon>Pseudomonadati</taxon>
        <taxon>Pseudomonadota</taxon>
        <taxon>Gammaproteobacteria</taxon>
        <taxon>Alteromonadales</taxon>
        <taxon>Pseudoalteromonadaceae</taxon>
        <taxon>Psychrosphaera</taxon>
    </lineage>
</organism>
<comment type="caution">
    <text evidence="6">The sequence shown here is derived from an EMBL/GenBank/DDBJ whole genome shotgun (WGS) entry which is preliminary data.</text>
</comment>
<dbReference type="AlphaFoldDB" id="A0A2S7USM8"/>
<name>A0A2S7USM8_9GAMM</name>
<dbReference type="GO" id="GO:0003700">
    <property type="term" value="F:DNA-binding transcription factor activity"/>
    <property type="evidence" value="ECO:0007669"/>
    <property type="project" value="InterPro"/>
</dbReference>
<dbReference type="EMBL" id="MSCH01000003">
    <property type="protein sequence ID" value="PQJ52947.1"/>
    <property type="molecule type" value="Genomic_DNA"/>
</dbReference>
<sequence>MNSNELNWQDIRLFLAVAESGSFSAAARNLKLGQPTLSRRIAELEQQLGQPLFSRFSQGCELTALGQKLLPAAKQMAIWSVETMTQAQAPNKVEGRVRITAPPGICFAFLPQVGKKLKDKYPGIQLEVLSGTNTFNLTRGEADISFRTEKPKDKDLICMASFYCGINVYVSEDVANSLSNDVTFQELNWICWSEDHDHLLTNQILKREIQNFKPVFSSNDYNVQVAACCAGLGALALPTSFVKSPLIKGLTALDIDLSEVAAGELHIVIHKRYQHVERVVIVAELLKTYFSEIWPQ</sequence>
<keyword evidence="4" id="KW-0804">Transcription</keyword>
<dbReference type="PROSITE" id="PS50931">
    <property type="entry name" value="HTH_LYSR"/>
    <property type="match status" value="1"/>
</dbReference>
<feature type="domain" description="HTH lysR-type" evidence="5">
    <location>
        <begin position="6"/>
        <end position="63"/>
    </location>
</feature>
<reference evidence="6 7" key="1">
    <citation type="submission" date="2016-12" db="EMBL/GenBank/DDBJ databases">
        <title>Diversity of luminous bacteria.</title>
        <authorList>
            <person name="Yoshizawa S."/>
            <person name="Kogure K."/>
        </authorList>
    </citation>
    <scope>NUCLEOTIDE SEQUENCE [LARGE SCALE GENOMIC DNA]</scope>
    <source>
        <strain evidence="6 7">SA4-48</strain>
    </source>
</reference>
<keyword evidence="7" id="KW-1185">Reference proteome</keyword>
<evidence type="ECO:0000256" key="3">
    <source>
        <dbReference type="ARBA" id="ARBA00023125"/>
    </source>
</evidence>
<dbReference type="Gene3D" id="3.40.190.290">
    <property type="match status" value="1"/>
</dbReference>
<evidence type="ECO:0000313" key="7">
    <source>
        <dbReference type="Proteomes" id="UP000239007"/>
    </source>
</evidence>
<dbReference type="Pfam" id="PF03466">
    <property type="entry name" value="LysR_substrate"/>
    <property type="match status" value="1"/>
</dbReference>
<dbReference type="InterPro" id="IPR005119">
    <property type="entry name" value="LysR_subst-bd"/>
</dbReference>
<dbReference type="SUPFAM" id="SSF46785">
    <property type="entry name" value="Winged helix' DNA-binding domain"/>
    <property type="match status" value="1"/>
</dbReference>
<dbReference type="PANTHER" id="PTHR30126">
    <property type="entry name" value="HTH-TYPE TRANSCRIPTIONAL REGULATOR"/>
    <property type="match status" value="1"/>
</dbReference>
<dbReference type="CDD" id="cd05466">
    <property type="entry name" value="PBP2_LTTR_substrate"/>
    <property type="match status" value="1"/>
</dbReference>
<keyword evidence="3" id="KW-0238">DNA-binding</keyword>
<proteinExistence type="inferred from homology"/>
<dbReference type="GO" id="GO:0000976">
    <property type="term" value="F:transcription cis-regulatory region binding"/>
    <property type="evidence" value="ECO:0007669"/>
    <property type="project" value="TreeGrafter"/>
</dbReference>
<dbReference type="OrthoDB" id="570111at2"/>
<accession>A0A2S7USM8</accession>
<comment type="similarity">
    <text evidence="1">Belongs to the LysR transcriptional regulatory family.</text>
</comment>
<evidence type="ECO:0000313" key="6">
    <source>
        <dbReference type="EMBL" id="PQJ52947.1"/>
    </source>
</evidence>
<dbReference type="InterPro" id="IPR036390">
    <property type="entry name" value="WH_DNA-bd_sf"/>
</dbReference>
<dbReference type="Proteomes" id="UP000239007">
    <property type="component" value="Unassembled WGS sequence"/>
</dbReference>